<accession>A0ABR8EKN2</accession>
<keyword evidence="3" id="KW-1185">Reference proteome</keyword>
<feature type="compositionally biased region" description="Basic and acidic residues" evidence="1">
    <location>
        <begin position="101"/>
        <end position="112"/>
    </location>
</feature>
<reference evidence="2 3" key="1">
    <citation type="journal article" date="2020" name="ISME J.">
        <title>Comparative genomics reveals insights into cyanobacterial evolution and habitat adaptation.</title>
        <authorList>
            <person name="Chen M.Y."/>
            <person name="Teng W.K."/>
            <person name="Zhao L."/>
            <person name="Hu C.X."/>
            <person name="Zhou Y.K."/>
            <person name="Han B.P."/>
            <person name="Song L.R."/>
            <person name="Shu W.S."/>
        </authorList>
    </citation>
    <scope>NUCLEOTIDE SEQUENCE [LARGE SCALE GENOMIC DNA]</scope>
    <source>
        <strain evidence="2 3">FACHB-1370</strain>
    </source>
</reference>
<gene>
    <name evidence="2" type="ORF">H6G72_26025</name>
</gene>
<name>A0ABR8EKN2_9CYAN</name>
<feature type="region of interest" description="Disordered" evidence="1">
    <location>
        <begin position="86"/>
        <end position="112"/>
    </location>
</feature>
<comment type="caution">
    <text evidence="2">The sequence shown here is derived from an EMBL/GenBank/DDBJ whole genome shotgun (WGS) entry which is preliminary data.</text>
</comment>
<proteinExistence type="predicted"/>
<protein>
    <submittedName>
        <fullName evidence="2">Uncharacterized protein</fullName>
    </submittedName>
</protein>
<evidence type="ECO:0000313" key="3">
    <source>
        <dbReference type="Proteomes" id="UP000641954"/>
    </source>
</evidence>
<evidence type="ECO:0000313" key="2">
    <source>
        <dbReference type="EMBL" id="MBD2547223.1"/>
    </source>
</evidence>
<evidence type="ECO:0000256" key="1">
    <source>
        <dbReference type="SAM" id="MobiDB-lite"/>
    </source>
</evidence>
<sequence>MVIENLTRTRASDRFSRSIILKKPGFCPRYAIAPQAKKETGFLWWIIKITVGSKEETRFLATVCDRSSSKKRNRVSLVDNKDNCWQQRRNPVSGHGMRSLLKPEKKPGFFRA</sequence>
<dbReference type="RefSeq" id="WP_190880388.1">
    <property type="nucleotide sequence ID" value="NZ_JACJSK010000062.1"/>
</dbReference>
<dbReference type="EMBL" id="JACJSK010000062">
    <property type="protein sequence ID" value="MBD2547223.1"/>
    <property type="molecule type" value="Genomic_DNA"/>
</dbReference>
<organism evidence="2 3">
    <name type="scientific">Planktothricoides raciborskii FACHB-1370</name>
    <dbReference type="NCBI Taxonomy" id="2949576"/>
    <lineage>
        <taxon>Bacteria</taxon>
        <taxon>Bacillati</taxon>
        <taxon>Cyanobacteriota</taxon>
        <taxon>Cyanophyceae</taxon>
        <taxon>Oscillatoriophycideae</taxon>
        <taxon>Oscillatoriales</taxon>
        <taxon>Oscillatoriaceae</taxon>
        <taxon>Planktothricoides</taxon>
    </lineage>
</organism>
<dbReference type="Proteomes" id="UP000641954">
    <property type="component" value="Unassembled WGS sequence"/>
</dbReference>